<sequence>MSACVCPLLATSSALGFLFWCGFRFGSILCVTPFLVLAIGVDDAFLMMQSLMHISNSDRKMSKRERVANMLVDVGPSVTITSMTNVMAFLVGYFTPTPEIQLFCIGNAIAILFDFIYQVTMFAAILSVTSDLHTRNRPLAIVNKQWRELESEKPGNLNDPKRLAEVNKLIERFESFPECLGSNFSHYFVRDYKLFNEMVEFDDETSFGMDVAASNRSDAFSRSAMQPFFSWPEFRHWNGFVKFDEHGR</sequence>
<name>A0A0R3PQX3_ANGCS</name>
<feature type="transmembrane region" description="Helical" evidence="7">
    <location>
        <begin position="100"/>
        <end position="128"/>
    </location>
</feature>
<dbReference type="InterPro" id="IPR051697">
    <property type="entry name" value="Patched_domain-protein"/>
</dbReference>
<evidence type="ECO:0000256" key="3">
    <source>
        <dbReference type="ARBA" id="ARBA00022692"/>
    </source>
</evidence>
<dbReference type="PROSITE" id="PS50156">
    <property type="entry name" value="SSD"/>
    <property type="match status" value="1"/>
</dbReference>
<dbReference type="Gene3D" id="1.20.1640.10">
    <property type="entry name" value="Multidrug efflux transporter AcrB transmembrane domain"/>
    <property type="match status" value="1"/>
</dbReference>
<organism evidence="11">
    <name type="scientific">Angiostrongylus costaricensis</name>
    <name type="common">Nematode worm</name>
    <dbReference type="NCBI Taxonomy" id="334426"/>
    <lineage>
        <taxon>Eukaryota</taxon>
        <taxon>Metazoa</taxon>
        <taxon>Ecdysozoa</taxon>
        <taxon>Nematoda</taxon>
        <taxon>Chromadorea</taxon>
        <taxon>Rhabditida</taxon>
        <taxon>Rhabditina</taxon>
        <taxon>Rhabditomorpha</taxon>
        <taxon>Strongyloidea</taxon>
        <taxon>Metastrongylidae</taxon>
        <taxon>Angiostrongylus</taxon>
    </lineage>
</organism>
<proteinExistence type="inferred from homology"/>
<dbReference type="OMA" id="CIGNAIA"/>
<feature type="transmembrane region" description="Helical" evidence="7">
    <location>
        <begin position="26"/>
        <end position="46"/>
    </location>
</feature>
<keyword evidence="6" id="KW-0325">Glycoprotein</keyword>
<feature type="domain" description="SSD" evidence="8">
    <location>
        <begin position="1"/>
        <end position="128"/>
    </location>
</feature>
<accession>A0A0R3PQX3</accession>
<keyword evidence="10" id="KW-1185">Reference proteome</keyword>
<dbReference type="Pfam" id="PF02460">
    <property type="entry name" value="Patched"/>
    <property type="match status" value="1"/>
</dbReference>
<keyword evidence="4 7" id="KW-1133">Transmembrane helix</keyword>
<dbReference type="SUPFAM" id="SSF82866">
    <property type="entry name" value="Multidrug efflux transporter AcrB transmembrane domain"/>
    <property type="match status" value="1"/>
</dbReference>
<dbReference type="EMBL" id="UYYA01004080">
    <property type="protein sequence ID" value="VDM59404.1"/>
    <property type="molecule type" value="Genomic_DNA"/>
</dbReference>
<evidence type="ECO:0000256" key="4">
    <source>
        <dbReference type="ARBA" id="ARBA00022989"/>
    </source>
</evidence>
<dbReference type="Proteomes" id="UP000267027">
    <property type="component" value="Unassembled WGS sequence"/>
</dbReference>
<dbReference type="AlphaFoldDB" id="A0A0R3PQX3"/>
<protein>
    <submittedName>
        <fullName evidence="11">SSD domain-containing protein</fullName>
    </submittedName>
</protein>
<dbReference type="InterPro" id="IPR000731">
    <property type="entry name" value="SSD"/>
</dbReference>
<dbReference type="PANTHER" id="PTHR10796">
    <property type="entry name" value="PATCHED-RELATED"/>
    <property type="match status" value="1"/>
</dbReference>
<keyword evidence="5 7" id="KW-0472">Membrane</keyword>
<dbReference type="GO" id="GO:0005886">
    <property type="term" value="C:plasma membrane"/>
    <property type="evidence" value="ECO:0007669"/>
    <property type="project" value="TreeGrafter"/>
</dbReference>
<evidence type="ECO:0000256" key="6">
    <source>
        <dbReference type="ARBA" id="ARBA00023180"/>
    </source>
</evidence>
<dbReference type="PANTHER" id="PTHR10796:SF95">
    <property type="entry name" value="SSD DOMAIN-CONTAINING PROTEIN"/>
    <property type="match status" value="1"/>
</dbReference>
<evidence type="ECO:0000256" key="2">
    <source>
        <dbReference type="ARBA" id="ARBA00005585"/>
    </source>
</evidence>
<evidence type="ECO:0000256" key="1">
    <source>
        <dbReference type="ARBA" id="ARBA00004141"/>
    </source>
</evidence>
<comment type="subcellular location">
    <subcellularLocation>
        <location evidence="1">Membrane</location>
        <topology evidence="1">Multi-pass membrane protein</topology>
    </subcellularLocation>
</comment>
<dbReference type="WBParaSite" id="ACOC_0000781801-mRNA-1">
    <property type="protein sequence ID" value="ACOC_0000781801-mRNA-1"/>
    <property type="gene ID" value="ACOC_0000781801"/>
</dbReference>
<keyword evidence="3 7" id="KW-0812">Transmembrane</keyword>
<reference evidence="11" key="1">
    <citation type="submission" date="2017-02" db="UniProtKB">
        <authorList>
            <consortium name="WormBaseParasite"/>
        </authorList>
    </citation>
    <scope>IDENTIFICATION</scope>
</reference>
<dbReference type="OrthoDB" id="6510177at2759"/>
<evidence type="ECO:0000313" key="11">
    <source>
        <dbReference type="WBParaSite" id="ACOC_0000781801-mRNA-1"/>
    </source>
</evidence>
<feature type="transmembrane region" description="Helical" evidence="7">
    <location>
        <begin position="67"/>
        <end position="94"/>
    </location>
</feature>
<gene>
    <name evidence="9" type="ORF">ACOC_LOCUS7819</name>
</gene>
<comment type="similarity">
    <text evidence="2">Belongs to the patched family.</text>
</comment>
<evidence type="ECO:0000256" key="5">
    <source>
        <dbReference type="ARBA" id="ARBA00023136"/>
    </source>
</evidence>
<dbReference type="GO" id="GO:0006897">
    <property type="term" value="P:endocytosis"/>
    <property type="evidence" value="ECO:0007669"/>
    <property type="project" value="TreeGrafter"/>
</dbReference>
<evidence type="ECO:0000313" key="10">
    <source>
        <dbReference type="Proteomes" id="UP000267027"/>
    </source>
</evidence>
<dbReference type="InterPro" id="IPR003392">
    <property type="entry name" value="PTHD_SSD"/>
</dbReference>
<reference evidence="9 10" key="2">
    <citation type="submission" date="2018-11" db="EMBL/GenBank/DDBJ databases">
        <authorList>
            <consortium name="Pathogen Informatics"/>
        </authorList>
    </citation>
    <scope>NUCLEOTIDE SEQUENCE [LARGE SCALE GENOMIC DNA]</scope>
    <source>
        <strain evidence="9 10">Costa Rica</strain>
    </source>
</reference>
<evidence type="ECO:0000259" key="8">
    <source>
        <dbReference type="PROSITE" id="PS50156"/>
    </source>
</evidence>
<evidence type="ECO:0000313" key="9">
    <source>
        <dbReference type="EMBL" id="VDM59404.1"/>
    </source>
</evidence>
<dbReference type="GO" id="GO:0030659">
    <property type="term" value="C:cytoplasmic vesicle membrane"/>
    <property type="evidence" value="ECO:0007669"/>
    <property type="project" value="TreeGrafter"/>
</dbReference>
<dbReference type="GO" id="GO:0018996">
    <property type="term" value="P:molting cycle, collagen and cuticulin-based cuticle"/>
    <property type="evidence" value="ECO:0007669"/>
    <property type="project" value="TreeGrafter"/>
</dbReference>
<evidence type="ECO:0000256" key="7">
    <source>
        <dbReference type="SAM" id="Phobius"/>
    </source>
</evidence>